<evidence type="ECO:0000313" key="4">
    <source>
        <dbReference type="EMBL" id="QPC81650.1"/>
    </source>
</evidence>
<comment type="similarity">
    <text evidence="1">Belongs to the LeuD family. LeuD type 2 subfamily.</text>
</comment>
<dbReference type="Gene3D" id="3.20.19.10">
    <property type="entry name" value="Aconitase, domain 4"/>
    <property type="match status" value="1"/>
</dbReference>
<reference evidence="4 5" key="1">
    <citation type="submission" date="2020-02" db="EMBL/GenBank/DDBJ databases">
        <authorList>
            <person name="Zheng R.K."/>
            <person name="Sun C.M."/>
        </authorList>
    </citation>
    <scope>NUCLEOTIDE SEQUENCE [LARGE SCALE GENOMIC DNA]</scope>
    <source>
        <strain evidence="5">rifampicinis</strain>
    </source>
</reference>
<organism evidence="4 5">
    <name type="scientific">Phototrophicus methaneseepsis</name>
    <dbReference type="NCBI Taxonomy" id="2710758"/>
    <lineage>
        <taxon>Bacteria</taxon>
        <taxon>Bacillati</taxon>
        <taxon>Chloroflexota</taxon>
        <taxon>Candidatus Thermofontia</taxon>
        <taxon>Phototrophicales</taxon>
        <taxon>Phototrophicaceae</taxon>
        <taxon>Phototrophicus</taxon>
    </lineage>
</organism>
<evidence type="ECO:0000313" key="5">
    <source>
        <dbReference type="Proteomes" id="UP000594468"/>
    </source>
</evidence>
<dbReference type="EMBL" id="CP062983">
    <property type="protein sequence ID" value="QPC81650.1"/>
    <property type="molecule type" value="Genomic_DNA"/>
</dbReference>
<dbReference type="InterPro" id="IPR050075">
    <property type="entry name" value="LeuD"/>
</dbReference>
<gene>
    <name evidence="4" type="ORF">G4Y79_18430</name>
</gene>
<dbReference type="PANTHER" id="PTHR43345:SF2">
    <property type="entry name" value="3-ISOPROPYLMALATE DEHYDRATASE SMALL SUBUNIT 1"/>
    <property type="match status" value="1"/>
</dbReference>
<sequence length="164" mass="17814">MSTHRVWVYGDHVNTDVIFPGKFTYTLKDPQAMADVALQDLDPTFASEVQEGDVIVAGRNWGCGSSREQAVTALKYNGIRIIIAESFGGLYFRNCINQGVHPIVCPGLVAHLQTGDTIEIDLEENAIIAGNTVYRIPSLSSTVQAILQAGGLVPMLQRRTGRLA</sequence>
<dbReference type="AlphaFoldDB" id="A0A7S8E7A7"/>
<dbReference type="KEGG" id="pmet:G4Y79_18430"/>
<dbReference type="InterPro" id="IPR015928">
    <property type="entry name" value="Aconitase/3IPM_dehydase_swvl"/>
</dbReference>
<dbReference type="GO" id="GO:0016836">
    <property type="term" value="F:hydro-lyase activity"/>
    <property type="evidence" value="ECO:0007669"/>
    <property type="project" value="InterPro"/>
</dbReference>
<dbReference type="InterPro" id="IPR000573">
    <property type="entry name" value="AconitaseA/IPMdHydase_ssu_swvl"/>
</dbReference>
<dbReference type="Proteomes" id="UP000594468">
    <property type="component" value="Chromosome"/>
</dbReference>
<evidence type="ECO:0000256" key="2">
    <source>
        <dbReference type="ARBA" id="ARBA00023239"/>
    </source>
</evidence>
<evidence type="ECO:0000256" key="1">
    <source>
        <dbReference type="ARBA" id="ARBA00009869"/>
    </source>
</evidence>
<dbReference type="PANTHER" id="PTHR43345">
    <property type="entry name" value="3-ISOPROPYLMALATE DEHYDRATASE SMALL SUBUNIT 2-RELATED-RELATED"/>
    <property type="match status" value="1"/>
</dbReference>
<dbReference type="Pfam" id="PF00694">
    <property type="entry name" value="Aconitase_C"/>
    <property type="match status" value="1"/>
</dbReference>
<accession>A0A7S8E7A7</accession>
<name>A0A7S8E7A7_9CHLR</name>
<protein>
    <submittedName>
        <fullName evidence="4">3-isopropylmalate dehydratase</fullName>
    </submittedName>
</protein>
<evidence type="ECO:0000259" key="3">
    <source>
        <dbReference type="Pfam" id="PF00694"/>
    </source>
</evidence>
<keyword evidence="2" id="KW-0456">Lyase</keyword>
<keyword evidence="5" id="KW-1185">Reference proteome</keyword>
<dbReference type="NCBIfam" id="TIGR02087">
    <property type="entry name" value="LEUD_arch"/>
    <property type="match status" value="1"/>
</dbReference>
<dbReference type="InterPro" id="IPR011827">
    <property type="entry name" value="LeuD_type2/HacB/DmdB"/>
</dbReference>
<proteinExistence type="inferred from homology"/>
<feature type="domain" description="Aconitase A/isopropylmalate dehydratase small subunit swivel" evidence="3">
    <location>
        <begin position="50"/>
        <end position="105"/>
    </location>
</feature>
<dbReference type="RefSeq" id="WP_195169721.1">
    <property type="nucleotide sequence ID" value="NZ_CP062983.1"/>
</dbReference>
<dbReference type="SUPFAM" id="SSF52016">
    <property type="entry name" value="LeuD/IlvD-like"/>
    <property type="match status" value="1"/>
</dbReference>